<evidence type="ECO:0000313" key="5">
    <source>
        <dbReference type="Proteomes" id="UP000198948"/>
    </source>
</evidence>
<sequence>MTKKGFTLLEMLLVISLITTTIWLTFPLYFEALEEVATHLFLKEFQMKLRMIQNQALITGKTTKMTLNFTEQEILFEGYYLAQKKEVLKIPTQVTGEGTIVFQFKGGTGTYGKFQRITFISQRNQHHFIFQIGSGRYRYEKESL</sequence>
<dbReference type="InterPro" id="IPR016785">
    <property type="entry name" value="ComGD"/>
</dbReference>
<dbReference type="PIRSF" id="PIRSF021292">
    <property type="entry name" value="Competence_ComGD"/>
    <property type="match status" value="1"/>
</dbReference>
<keyword evidence="2" id="KW-0178">Competence</keyword>
<evidence type="ECO:0000313" key="4">
    <source>
        <dbReference type="EMBL" id="SES01427.1"/>
    </source>
</evidence>
<keyword evidence="3" id="KW-0812">Transmembrane</keyword>
<proteinExistence type="predicted"/>
<dbReference type="NCBIfam" id="TIGR02532">
    <property type="entry name" value="IV_pilin_GFxxxE"/>
    <property type="match status" value="1"/>
</dbReference>
<dbReference type="STRING" id="142588.SAMN04488559_11726"/>
<keyword evidence="3" id="KW-0472">Membrane</keyword>
<feature type="transmembrane region" description="Helical" evidence="3">
    <location>
        <begin position="12"/>
        <end position="30"/>
    </location>
</feature>
<dbReference type="AlphaFoldDB" id="A0A1H9TWZ1"/>
<dbReference type="InterPro" id="IPR012902">
    <property type="entry name" value="N_methyl_site"/>
</dbReference>
<evidence type="ECO:0000256" key="3">
    <source>
        <dbReference type="SAM" id="Phobius"/>
    </source>
</evidence>
<gene>
    <name evidence="4" type="ORF">SAMN04488559_11726</name>
</gene>
<dbReference type="Proteomes" id="UP000198948">
    <property type="component" value="Unassembled WGS sequence"/>
</dbReference>
<name>A0A1H9TWZ1_9LACT</name>
<dbReference type="SUPFAM" id="SSF54523">
    <property type="entry name" value="Pili subunits"/>
    <property type="match status" value="1"/>
</dbReference>
<reference evidence="4 5" key="1">
    <citation type="submission" date="2016-10" db="EMBL/GenBank/DDBJ databases">
        <authorList>
            <person name="de Groot N.N."/>
        </authorList>
    </citation>
    <scope>NUCLEOTIDE SEQUENCE [LARGE SCALE GENOMIC DNA]</scope>
    <source>
        <strain evidence="4 5">DSM 13760</strain>
    </source>
</reference>
<dbReference type="OrthoDB" id="2164869at2"/>
<dbReference type="NCBIfam" id="NF040982">
    <property type="entry name" value="ComGD"/>
    <property type="match status" value="1"/>
</dbReference>
<dbReference type="GO" id="GO:0030420">
    <property type="term" value="P:establishment of competence for transformation"/>
    <property type="evidence" value="ECO:0007669"/>
    <property type="project" value="UniProtKB-KW"/>
</dbReference>
<evidence type="ECO:0000256" key="1">
    <source>
        <dbReference type="ARBA" id="ARBA00004241"/>
    </source>
</evidence>
<dbReference type="InterPro" id="IPR045584">
    <property type="entry name" value="Pilin-like"/>
</dbReference>
<dbReference type="GO" id="GO:0009986">
    <property type="term" value="C:cell surface"/>
    <property type="evidence" value="ECO:0007669"/>
    <property type="project" value="UniProtKB-SubCell"/>
</dbReference>
<comment type="subcellular location">
    <subcellularLocation>
        <location evidence="1">Cell surface</location>
    </subcellularLocation>
</comment>
<keyword evidence="3" id="KW-1133">Transmembrane helix</keyword>
<protein>
    <submittedName>
        <fullName evidence="4">Competence protein ComGD</fullName>
    </submittedName>
</protein>
<dbReference type="EMBL" id="FOHA01000017">
    <property type="protein sequence ID" value="SES01427.1"/>
    <property type="molecule type" value="Genomic_DNA"/>
</dbReference>
<dbReference type="RefSeq" id="WP_092653431.1">
    <property type="nucleotide sequence ID" value="NZ_FOHA01000017.1"/>
</dbReference>
<evidence type="ECO:0000256" key="2">
    <source>
        <dbReference type="ARBA" id="ARBA00023287"/>
    </source>
</evidence>
<accession>A0A1H9TWZ1</accession>
<keyword evidence="5" id="KW-1185">Reference proteome</keyword>
<organism evidence="4 5">
    <name type="scientific">Isobaculum melis</name>
    <dbReference type="NCBI Taxonomy" id="142588"/>
    <lineage>
        <taxon>Bacteria</taxon>
        <taxon>Bacillati</taxon>
        <taxon>Bacillota</taxon>
        <taxon>Bacilli</taxon>
        <taxon>Lactobacillales</taxon>
        <taxon>Carnobacteriaceae</taxon>
        <taxon>Isobaculum</taxon>
    </lineage>
</organism>